<dbReference type="OrthoDB" id="10258141at2759"/>
<comment type="subcellular location">
    <subcellularLocation>
        <location evidence="1">Membrane</location>
        <topology evidence="1">Peripheral membrane protein</topology>
    </subcellularLocation>
</comment>
<comment type="similarity">
    <text evidence="2 6">Belongs to the VPS35 family.</text>
</comment>
<sequence>MASSPPAMQDQGRLLEEALGVVRMQSSHMRKCLETPGKLMDALKCGSTLVSELRTPTLGPKQYYELYMAVFDALRHLSEYLRESHPVNHLADLYELVQYAGNIIPRLYLMITVGTVYMAVEDAPVKEIMKDMMEMSRGVQHPIRGLFLRYYLSGQARDYLPTGEGDGPQGNLQDSINFILTNFVEMNKLWVRWQHQGHSREREQRTQERRELELLVGSNLVRLSQLVDLETYRKIILSPLLEQVVACRDVLAQEYLLEVITKVFPDEYHLHTLDQILSAIARLNPHVDMKKIVIGLMDRLSSFAQRQAEEEASATERQKAEQEATSRLFEKMRLAKETNPQSPKKVNGTEDADEVNGIKSNEQISASNGSVEEPTATEIDGSTLASTATEIDDSTLASKPSKASILADVKLYEIFYDQVVSLVKTRGLSIQDTMGLLTSLVNLALNIYPDKLEYVDQILSYASQKTDEYMDSPDLHSAAAQSNMLNLLLAPIRTYYSLFTALVLPNYIPLFSSQTYSTRRAVAGEIARSILRNRVKISTSEQLEGVLSLLKVLIREGNQQPSGYPGLGARQRGGETDETLEEQGWLARIVHLVQASDNDTQLQLLQQLRKAYDAGNERIRYTSPALITSSWSLARKYKSREHYEDNWSTQSSTLYRFMHQSLTTLYTRVSPSSAELCLRLFISCGQIADQCGFEEFSYEFFAQAFTIYEDSISDSRAQFQAVCIIAGALQSTRGFGKENYDTLITKAALHGSKLLKKPDQCRAVYLASHLWWGIEIPARGEEDAKNLYRDGKRVLECLQRALRVADACMDTSVSVELFVEILNRYVYYFDQQNETVTTKYLNGLIELIHSNLSTNQEGNPATLENPKRHFFRTLEYIKGREYEGVVTEARQ</sequence>
<reference evidence="8" key="1">
    <citation type="submission" date="2020-02" db="EMBL/GenBank/DDBJ databases">
        <authorList>
            <person name="Palmer J.M."/>
        </authorList>
    </citation>
    <scope>NUCLEOTIDE SEQUENCE</scope>
    <source>
        <strain evidence="8">EPUS1.4</strain>
        <tissue evidence="8">Thallus</tissue>
    </source>
</reference>
<evidence type="ECO:0000313" key="8">
    <source>
        <dbReference type="EMBL" id="KAF7509936.1"/>
    </source>
</evidence>
<keyword evidence="4 6" id="KW-0653">Protein transport</keyword>
<dbReference type="GO" id="GO:0042147">
    <property type="term" value="P:retrograde transport, endosome to Golgi"/>
    <property type="evidence" value="ECO:0007669"/>
    <property type="project" value="InterPro"/>
</dbReference>
<comment type="caution">
    <text evidence="8">The sequence shown here is derived from an EMBL/GenBank/DDBJ whole genome shotgun (WGS) entry which is preliminary data.</text>
</comment>
<organism evidence="8 9">
    <name type="scientific">Endocarpon pusillum</name>
    <dbReference type="NCBI Taxonomy" id="364733"/>
    <lineage>
        <taxon>Eukaryota</taxon>
        <taxon>Fungi</taxon>
        <taxon>Dikarya</taxon>
        <taxon>Ascomycota</taxon>
        <taxon>Pezizomycotina</taxon>
        <taxon>Eurotiomycetes</taxon>
        <taxon>Chaetothyriomycetidae</taxon>
        <taxon>Verrucariales</taxon>
        <taxon>Verrucariaceae</taxon>
        <taxon>Endocarpon</taxon>
    </lineage>
</organism>
<evidence type="ECO:0000256" key="1">
    <source>
        <dbReference type="ARBA" id="ARBA00004170"/>
    </source>
</evidence>
<comment type="function">
    <text evidence="6">Plays a role in vesicular protein sorting.</text>
</comment>
<accession>A0A8H7E7N7</accession>
<dbReference type="Pfam" id="PF03635">
    <property type="entry name" value="Vps35"/>
    <property type="match status" value="1"/>
</dbReference>
<dbReference type="PANTHER" id="PTHR11099">
    <property type="entry name" value="VACUOLAR SORTING PROTEIN 35"/>
    <property type="match status" value="1"/>
</dbReference>
<keyword evidence="9" id="KW-1185">Reference proteome</keyword>
<protein>
    <recommendedName>
        <fullName evidence="6">Vacuolar protein sorting-associated protein 35</fullName>
    </recommendedName>
</protein>
<proteinExistence type="inferred from homology"/>
<dbReference type="Proteomes" id="UP000606974">
    <property type="component" value="Unassembled WGS sequence"/>
</dbReference>
<dbReference type="GO" id="GO:0005829">
    <property type="term" value="C:cytosol"/>
    <property type="evidence" value="ECO:0007669"/>
    <property type="project" value="GOC"/>
</dbReference>
<dbReference type="GO" id="GO:0006886">
    <property type="term" value="P:intracellular protein transport"/>
    <property type="evidence" value="ECO:0007669"/>
    <property type="project" value="TreeGrafter"/>
</dbReference>
<evidence type="ECO:0000256" key="3">
    <source>
        <dbReference type="ARBA" id="ARBA00022448"/>
    </source>
</evidence>
<keyword evidence="5" id="KW-0472">Membrane</keyword>
<dbReference type="InterPro" id="IPR005378">
    <property type="entry name" value="Vps35"/>
</dbReference>
<gene>
    <name evidence="8" type="ORF">GJ744_007250</name>
</gene>
<feature type="region of interest" description="Disordered" evidence="7">
    <location>
        <begin position="335"/>
        <end position="381"/>
    </location>
</feature>
<dbReference type="PIRSF" id="PIRSF009375">
    <property type="entry name" value="Retromer_Vps35"/>
    <property type="match status" value="1"/>
</dbReference>
<dbReference type="GO" id="GO:0005770">
    <property type="term" value="C:late endosome"/>
    <property type="evidence" value="ECO:0007669"/>
    <property type="project" value="TreeGrafter"/>
</dbReference>
<evidence type="ECO:0000313" key="9">
    <source>
        <dbReference type="Proteomes" id="UP000606974"/>
    </source>
</evidence>
<dbReference type="EMBL" id="JAACFV010000035">
    <property type="protein sequence ID" value="KAF7509936.1"/>
    <property type="molecule type" value="Genomic_DNA"/>
</dbReference>
<keyword evidence="3 6" id="KW-0813">Transport</keyword>
<evidence type="ECO:0000256" key="7">
    <source>
        <dbReference type="SAM" id="MobiDB-lite"/>
    </source>
</evidence>
<evidence type="ECO:0000256" key="2">
    <source>
        <dbReference type="ARBA" id="ARBA00006536"/>
    </source>
</evidence>
<dbReference type="InterPro" id="IPR042491">
    <property type="entry name" value="Vps35_C"/>
</dbReference>
<dbReference type="AlphaFoldDB" id="A0A8H7E7N7"/>
<dbReference type="GO" id="GO:0030906">
    <property type="term" value="C:retromer, cargo-selective complex"/>
    <property type="evidence" value="ECO:0007669"/>
    <property type="project" value="InterPro"/>
</dbReference>
<dbReference type="FunFam" id="1.25.40.660:FF:000002">
    <property type="entry name" value="Vacuolar protein sorting-associated protein 35"/>
    <property type="match status" value="1"/>
</dbReference>
<feature type="compositionally biased region" description="Polar residues" evidence="7">
    <location>
        <begin position="358"/>
        <end position="370"/>
    </location>
</feature>
<evidence type="ECO:0000256" key="5">
    <source>
        <dbReference type="ARBA" id="ARBA00023136"/>
    </source>
</evidence>
<dbReference type="Gene3D" id="1.25.40.660">
    <property type="entry name" value="Vacuolar protein sorting-associated protein 35, helical subcomplex Vps35-C"/>
    <property type="match status" value="1"/>
</dbReference>
<dbReference type="PANTHER" id="PTHR11099:SF0">
    <property type="entry name" value="VACUOLAR PROTEIN SORTING-ASSOCIATED PROTEIN 35"/>
    <property type="match status" value="1"/>
</dbReference>
<evidence type="ECO:0000256" key="6">
    <source>
        <dbReference type="PIRNR" id="PIRNR009375"/>
    </source>
</evidence>
<evidence type="ECO:0000256" key="4">
    <source>
        <dbReference type="ARBA" id="ARBA00022927"/>
    </source>
</evidence>
<name>A0A8H7E7N7_9EURO</name>